<reference evidence="9 10" key="1">
    <citation type="submission" date="2015-11" db="EMBL/GenBank/DDBJ databases">
        <title>Description and complete genome sequence of a novel strain predominating in hypersaline microbial mats and representing a new family of the Bacteriodetes phylum.</title>
        <authorList>
            <person name="Spring S."/>
            <person name="Bunk B."/>
            <person name="Sproer C."/>
            <person name="Klenk H.-P."/>
        </authorList>
    </citation>
    <scope>NUCLEOTIDE SEQUENCE [LARGE SCALE GENOMIC DNA]</scope>
    <source>
        <strain evidence="9 10">L21-Spi-D4</strain>
    </source>
</reference>
<evidence type="ECO:0000256" key="6">
    <source>
        <dbReference type="ARBA" id="ARBA00022982"/>
    </source>
</evidence>
<dbReference type="EMBL" id="CP013118">
    <property type="protein sequence ID" value="ALO14180.1"/>
    <property type="molecule type" value="Genomic_DNA"/>
</dbReference>
<sequence>MKKTGLFYSFNTHKTAQVAQKIKELWEGDIDEINVEKASDDQLMAYDNYIMGVPTWFDGELPNYWDELVPALEDMNFKGKTFAIFGNGDQKGYPENFGDGVGIMAEIVEKQGGKVIGYTEADDYEFESSRALRDGKFVGLLLDFENQARKNNSRIKNWVKQIANQMVS</sequence>
<name>A0A0S2HW28_9BACT</name>
<proteinExistence type="inferred from homology"/>
<dbReference type="Pfam" id="PF00258">
    <property type="entry name" value="Flavodoxin_1"/>
    <property type="match status" value="1"/>
</dbReference>
<gene>
    <name evidence="9" type="primary">nifF</name>
    <name evidence="9" type="ORF">L21SP5_00504</name>
</gene>
<evidence type="ECO:0000256" key="4">
    <source>
        <dbReference type="ARBA" id="ARBA00022630"/>
    </source>
</evidence>
<dbReference type="RefSeq" id="WP_057951754.1">
    <property type="nucleotide sequence ID" value="NZ_CP013118.1"/>
</dbReference>
<dbReference type="GO" id="GO:0010181">
    <property type="term" value="F:FMN binding"/>
    <property type="evidence" value="ECO:0007669"/>
    <property type="project" value="UniProtKB-UniRule"/>
</dbReference>
<keyword evidence="4 7" id="KW-0285">Flavoprotein</keyword>
<comment type="cofactor">
    <cofactor evidence="1 7">
        <name>FMN</name>
        <dbReference type="ChEBI" id="CHEBI:58210"/>
    </cofactor>
</comment>
<dbReference type="InterPro" id="IPR029039">
    <property type="entry name" value="Flavoprotein-like_sf"/>
</dbReference>
<dbReference type="InterPro" id="IPR010086">
    <property type="entry name" value="Flavodoxin_lc"/>
</dbReference>
<evidence type="ECO:0000256" key="3">
    <source>
        <dbReference type="ARBA" id="ARBA00022448"/>
    </source>
</evidence>
<dbReference type="NCBIfam" id="NF006739">
    <property type="entry name" value="PRK09267.1-5"/>
    <property type="match status" value="1"/>
</dbReference>
<feature type="domain" description="Flavodoxin-like" evidence="8">
    <location>
        <begin position="4"/>
        <end position="163"/>
    </location>
</feature>
<protein>
    <recommendedName>
        <fullName evidence="7">Flavodoxin</fullName>
    </recommendedName>
</protein>
<comment type="function">
    <text evidence="7">Low-potential electron donor to a number of redox enzymes.</text>
</comment>
<dbReference type="Gene3D" id="3.40.50.360">
    <property type="match status" value="1"/>
</dbReference>
<evidence type="ECO:0000313" key="10">
    <source>
        <dbReference type="Proteomes" id="UP000064893"/>
    </source>
</evidence>
<keyword evidence="3 7" id="KW-0813">Transport</keyword>
<evidence type="ECO:0000256" key="2">
    <source>
        <dbReference type="ARBA" id="ARBA00005267"/>
    </source>
</evidence>
<dbReference type="AlphaFoldDB" id="A0A0S2HW28"/>
<dbReference type="OrthoDB" id="9790745at2"/>
<dbReference type="GO" id="GO:0009055">
    <property type="term" value="F:electron transfer activity"/>
    <property type="evidence" value="ECO:0007669"/>
    <property type="project" value="UniProtKB-UniRule"/>
</dbReference>
<dbReference type="PANTHER" id="PTHR42809">
    <property type="entry name" value="FLAVODOXIN 2"/>
    <property type="match status" value="1"/>
</dbReference>
<organism evidence="9 10">
    <name type="scientific">Salinivirga cyanobacteriivorans</name>
    <dbReference type="NCBI Taxonomy" id="1307839"/>
    <lineage>
        <taxon>Bacteria</taxon>
        <taxon>Pseudomonadati</taxon>
        <taxon>Bacteroidota</taxon>
        <taxon>Bacteroidia</taxon>
        <taxon>Bacteroidales</taxon>
        <taxon>Salinivirgaceae</taxon>
        <taxon>Salinivirga</taxon>
    </lineage>
</organism>
<dbReference type="PANTHER" id="PTHR42809:SF1">
    <property type="entry name" value="FLAVODOXIN 1"/>
    <property type="match status" value="1"/>
</dbReference>
<comment type="similarity">
    <text evidence="2 7">Belongs to the flavodoxin family.</text>
</comment>
<dbReference type="InterPro" id="IPR008254">
    <property type="entry name" value="Flavodoxin/NO_synth"/>
</dbReference>
<evidence type="ECO:0000313" key="9">
    <source>
        <dbReference type="EMBL" id="ALO14180.1"/>
    </source>
</evidence>
<dbReference type="Proteomes" id="UP000064893">
    <property type="component" value="Chromosome"/>
</dbReference>
<evidence type="ECO:0000256" key="7">
    <source>
        <dbReference type="PIRNR" id="PIRNR038996"/>
    </source>
</evidence>
<dbReference type="NCBIfam" id="TIGR01752">
    <property type="entry name" value="flav_long"/>
    <property type="match status" value="1"/>
</dbReference>
<accession>A0A0S2HW28</accession>
<dbReference type="PROSITE" id="PS50902">
    <property type="entry name" value="FLAVODOXIN_LIKE"/>
    <property type="match status" value="1"/>
</dbReference>
<evidence type="ECO:0000256" key="1">
    <source>
        <dbReference type="ARBA" id="ARBA00001917"/>
    </source>
</evidence>
<evidence type="ECO:0000259" key="8">
    <source>
        <dbReference type="PROSITE" id="PS50902"/>
    </source>
</evidence>
<dbReference type="InterPro" id="IPR050619">
    <property type="entry name" value="Flavodoxin"/>
</dbReference>
<dbReference type="STRING" id="1307839.L21SP5_00504"/>
<evidence type="ECO:0000256" key="5">
    <source>
        <dbReference type="ARBA" id="ARBA00022643"/>
    </source>
</evidence>
<keyword evidence="5 7" id="KW-0288">FMN</keyword>
<keyword evidence="10" id="KW-1185">Reference proteome</keyword>
<dbReference type="SUPFAM" id="SSF52218">
    <property type="entry name" value="Flavoproteins"/>
    <property type="match status" value="1"/>
</dbReference>
<dbReference type="PIRSF" id="PIRSF038996">
    <property type="entry name" value="FldA"/>
    <property type="match status" value="1"/>
</dbReference>
<keyword evidence="6 7" id="KW-0249">Electron transport</keyword>
<dbReference type="KEGG" id="blq:L21SP5_00504"/>